<dbReference type="InterPro" id="IPR036328">
    <property type="entry name" value="MliC_sf"/>
</dbReference>
<accession>A0A1M5A835</accession>
<evidence type="ECO:0000313" key="8">
    <source>
        <dbReference type="Proteomes" id="UP000184170"/>
    </source>
</evidence>
<evidence type="ECO:0000256" key="4">
    <source>
        <dbReference type="ARBA" id="ARBA00023288"/>
    </source>
</evidence>
<evidence type="ECO:0000256" key="2">
    <source>
        <dbReference type="ARBA" id="ARBA00023136"/>
    </source>
</evidence>
<dbReference type="PROSITE" id="PS51257">
    <property type="entry name" value="PROKAR_LIPOPROTEIN"/>
    <property type="match status" value="1"/>
</dbReference>
<evidence type="ECO:0000256" key="1">
    <source>
        <dbReference type="ARBA" id="ARBA00022729"/>
    </source>
</evidence>
<dbReference type="OrthoDB" id="7926518at2"/>
<dbReference type="InterPro" id="IPR018660">
    <property type="entry name" value="MliC"/>
</dbReference>
<dbReference type="AlphaFoldDB" id="A0A1M5A835"/>
<feature type="chain" id="PRO_5013268349" evidence="5">
    <location>
        <begin position="21"/>
        <end position="130"/>
    </location>
</feature>
<evidence type="ECO:0000313" key="7">
    <source>
        <dbReference type="EMBL" id="SHF26196.1"/>
    </source>
</evidence>
<keyword evidence="4" id="KW-0449">Lipoprotein</keyword>
<dbReference type="Pfam" id="PF09864">
    <property type="entry name" value="MliC"/>
    <property type="match status" value="1"/>
</dbReference>
<gene>
    <name evidence="7" type="ORF">SAMN04487965_1773</name>
</gene>
<dbReference type="RefSeq" id="WP_073273738.1">
    <property type="nucleotide sequence ID" value="NZ_FQVA01000001.1"/>
</dbReference>
<proteinExistence type="predicted"/>
<evidence type="ECO:0000256" key="5">
    <source>
        <dbReference type="SAM" id="SignalP"/>
    </source>
</evidence>
<dbReference type="SUPFAM" id="SSF141488">
    <property type="entry name" value="YdhA-like"/>
    <property type="match status" value="1"/>
</dbReference>
<keyword evidence="8" id="KW-1185">Reference proteome</keyword>
<dbReference type="EMBL" id="FQVA01000001">
    <property type="protein sequence ID" value="SHF26196.1"/>
    <property type="molecule type" value="Genomic_DNA"/>
</dbReference>
<reference evidence="8" key="1">
    <citation type="submission" date="2016-11" db="EMBL/GenBank/DDBJ databases">
        <authorList>
            <person name="Varghese N."/>
            <person name="Submissions S."/>
        </authorList>
    </citation>
    <scope>NUCLEOTIDE SEQUENCE [LARGE SCALE GENOMIC DNA]</scope>
    <source>
        <strain evidence="8">CGMCC 1.7063</strain>
    </source>
</reference>
<feature type="domain" description="C-type lysozyme inhibitor" evidence="6">
    <location>
        <begin position="38"/>
        <end position="103"/>
    </location>
</feature>
<protein>
    <submittedName>
        <fullName evidence="7">Membrane-bound lysozyme-inhibitor of c-type lysozyme</fullName>
    </submittedName>
</protein>
<organism evidence="7 8">
    <name type="scientific">Microbulbifer donghaiensis</name>
    <dbReference type="NCBI Taxonomy" id="494016"/>
    <lineage>
        <taxon>Bacteria</taxon>
        <taxon>Pseudomonadati</taxon>
        <taxon>Pseudomonadota</taxon>
        <taxon>Gammaproteobacteria</taxon>
        <taxon>Cellvibrionales</taxon>
        <taxon>Microbulbiferaceae</taxon>
        <taxon>Microbulbifer</taxon>
    </lineage>
</organism>
<dbReference type="Proteomes" id="UP000184170">
    <property type="component" value="Unassembled WGS sequence"/>
</dbReference>
<dbReference type="Gene3D" id="2.40.128.200">
    <property type="match status" value="1"/>
</dbReference>
<evidence type="ECO:0000256" key="3">
    <source>
        <dbReference type="ARBA" id="ARBA00023139"/>
    </source>
</evidence>
<name>A0A1M5A835_9GAMM</name>
<keyword evidence="2" id="KW-0472">Membrane</keyword>
<sequence length="130" mass="14305">MTRAKVCTLTAGLLLVVATAACEKQERGFAAEIHTVDYRCENGERLQLKYVIPTDGEPRLATLTYRNTMIPMHQEPADSGVLFVADKGQPNYRWHTEGGQGVLLKQSLGDGQVTEQLKDCRSAEQPAEGD</sequence>
<keyword evidence="1 5" id="KW-0732">Signal</keyword>
<evidence type="ECO:0000259" key="6">
    <source>
        <dbReference type="Pfam" id="PF09864"/>
    </source>
</evidence>
<feature type="signal peptide" evidence="5">
    <location>
        <begin position="1"/>
        <end position="20"/>
    </location>
</feature>
<keyword evidence="3" id="KW-0564">Palmitate</keyword>